<evidence type="ECO:0000256" key="6">
    <source>
        <dbReference type="SAM" id="MobiDB-lite"/>
    </source>
</evidence>
<evidence type="ECO:0000256" key="3">
    <source>
        <dbReference type="ARBA" id="ARBA00023125"/>
    </source>
</evidence>
<protein>
    <recommendedName>
        <fullName evidence="7">BZIP domain-containing protein</fullName>
    </recommendedName>
</protein>
<dbReference type="PROSITE" id="PS50217">
    <property type="entry name" value="BZIP"/>
    <property type="match status" value="1"/>
</dbReference>
<dbReference type="InterPro" id="IPR004827">
    <property type="entry name" value="bZIP"/>
</dbReference>
<dbReference type="GO" id="GO:0001228">
    <property type="term" value="F:DNA-binding transcription activator activity, RNA polymerase II-specific"/>
    <property type="evidence" value="ECO:0007669"/>
    <property type="project" value="TreeGrafter"/>
</dbReference>
<evidence type="ECO:0000256" key="1">
    <source>
        <dbReference type="ARBA" id="ARBA00004123"/>
    </source>
</evidence>
<dbReference type="Proteomes" id="UP000193642">
    <property type="component" value="Unassembled WGS sequence"/>
</dbReference>
<feature type="compositionally biased region" description="Low complexity" evidence="6">
    <location>
        <begin position="161"/>
        <end position="175"/>
    </location>
</feature>
<proteinExistence type="predicted"/>
<dbReference type="PANTHER" id="PTHR13044:SF14">
    <property type="entry name" value="CRYPTOCEPHAL, ISOFORM A"/>
    <property type="match status" value="1"/>
</dbReference>
<keyword evidence="3" id="KW-0238">DNA-binding</keyword>
<name>A0A1Y2BK35_9FUNG</name>
<dbReference type="AlphaFoldDB" id="A0A1Y2BK35"/>
<evidence type="ECO:0000313" key="8">
    <source>
        <dbReference type="EMBL" id="ORY35142.1"/>
    </source>
</evidence>
<dbReference type="CDD" id="cd14705">
    <property type="entry name" value="bZIP_Zip1"/>
    <property type="match status" value="1"/>
</dbReference>
<dbReference type="Gene3D" id="1.20.5.170">
    <property type="match status" value="1"/>
</dbReference>
<feature type="region of interest" description="Disordered" evidence="6">
    <location>
        <begin position="157"/>
        <end position="219"/>
    </location>
</feature>
<dbReference type="GO" id="GO:0005634">
    <property type="term" value="C:nucleus"/>
    <property type="evidence" value="ECO:0007669"/>
    <property type="project" value="UniProtKB-SubCell"/>
</dbReference>
<dbReference type="Pfam" id="PF07716">
    <property type="entry name" value="bZIP_2"/>
    <property type="match status" value="1"/>
</dbReference>
<keyword evidence="2" id="KW-0805">Transcription regulation</keyword>
<evidence type="ECO:0000256" key="4">
    <source>
        <dbReference type="ARBA" id="ARBA00023163"/>
    </source>
</evidence>
<organism evidence="8 9">
    <name type="scientific">Rhizoclosmatium globosum</name>
    <dbReference type="NCBI Taxonomy" id="329046"/>
    <lineage>
        <taxon>Eukaryota</taxon>
        <taxon>Fungi</taxon>
        <taxon>Fungi incertae sedis</taxon>
        <taxon>Chytridiomycota</taxon>
        <taxon>Chytridiomycota incertae sedis</taxon>
        <taxon>Chytridiomycetes</taxon>
        <taxon>Chytridiales</taxon>
        <taxon>Chytriomycetaceae</taxon>
        <taxon>Rhizoclosmatium</taxon>
    </lineage>
</organism>
<gene>
    <name evidence="8" type="ORF">BCR33DRAFT_503664</name>
</gene>
<comment type="caution">
    <text evidence="8">The sequence shown here is derived from an EMBL/GenBank/DDBJ whole genome shotgun (WGS) entry which is preliminary data.</text>
</comment>
<evidence type="ECO:0000313" key="9">
    <source>
        <dbReference type="Proteomes" id="UP000193642"/>
    </source>
</evidence>
<sequence length="380" mass="41797">MDQYQSSGSGSGSGSGSNANTNTSNKADEWLQLSSLMLEGLSEEQLELDDLDDLAGLRGFSGASTETANSNSAGAQNTISNNNAANNINNINHVGDMTVSQMAIATQQAILASSLLANQSFLAALGNPMNPMMAATPMMPMLAQPYYPSPLPPILPPPVPSSSSASAQPRTASSTGPKPASEKTESELDKRRRNTAASARFRAKKKEKQQMMEQTTKQLSDKVSLLERRLQEYEMEIQMLRQEIDQKDGADNNKKRLRDLYEEVCVSLYFVGMKIWDLKEECEDLASTTPLSFPPVKLKKLKLKNRTDFNSTKESLLQVKELNQRCLVVSVAVEGLVGLMMETSRMESRQSPSQISWDLICQVIYGVQESLQTVLFHCQV</sequence>
<comment type="subcellular location">
    <subcellularLocation>
        <location evidence="1">Nucleus</location>
    </subcellularLocation>
</comment>
<evidence type="ECO:0000259" key="7">
    <source>
        <dbReference type="PROSITE" id="PS50217"/>
    </source>
</evidence>
<evidence type="ECO:0000256" key="2">
    <source>
        <dbReference type="ARBA" id="ARBA00023015"/>
    </source>
</evidence>
<dbReference type="PROSITE" id="PS00036">
    <property type="entry name" value="BZIP_BASIC"/>
    <property type="match status" value="1"/>
</dbReference>
<feature type="region of interest" description="Disordered" evidence="6">
    <location>
        <begin position="1"/>
        <end position="26"/>
    </location>
</feature>
<keyword evidence="5" id="KW-0539">Nucleus</keyword>
<feature type="compositionally biased region" description="Basic and acidic residues" evidence="6">
    <location>
        <begin position="180"/>
        <end position="190"/>
    </location>
</feature>
<evidence type="ECO:0000256" key="5">
    <source>
        <dbReference type="ARBA" id="ARBA00023242"/>
    </source>
</evidence>
<keyword evidence="4" id="KW-0804">Transcription</keyword>
<dbReference type="GO" id="GO:0000977">
    <property type="term" value="F:RNA polymerase II transcription regulatory region sequence-specific DNA binding"/>
    <property type="evidence" value="ECO:0007669"/>
    <property type="project" value="TreeGrafter"/>
</dbReference>
<feature type="domain" description="BZIP" evidence="7">
    <location>
        <begin position="184"/>
        <end position="247"/>
    </location>
</feature>
<accession>A0A1Y2BK35</accession>
<dbReference type="STRING" id="329046.A0A1Y2BK35"/>
<dbReference type="InterPro" id="IPR046347">
    <property type="entry name" value="bZIP_sf"/>
</dbReference>
<reference evidence="8 9" key="1">
    <citation type="submission" date="2016-07" db="EMBL/GenBank/DDBJ databases">
        <title>Pervasive Adenine N6-methylation of Active Genes in Fungi.</title>
        <authorList>
            <consortium name="DOE Joint Genome Institute"/>
            <person name="Mondo S.J."/>
            <person name="Dannebaum R.O."/>
            <person name="Kuo R.C."/>
            <person name="Labutti K."/>
            <person name="Haridas S."/>
            <person name="Kuo A."/>
            <person name="Salamov A."/>
            <person name="Ahrendt S.R."/>
            <person name="Lipzen A."/>
            <person name="Sullivan W."/>
            <person name="Andreopoulos W.B."/>
            <person name="Clum A."/>
            <person name="Lindquist E."/>
            <person name="Daum C."/>
            <person name="Ramamoorthy G.K."/>
            <person name="Gryganskyi A."/>
            <person name="Culley D."/>
            <person name="Magnuson J.K."/>
            <person name="James T.Y."/>
            <person name="O'Malley M.A."/>
            <person name="Stajich J.E."/>
            <person name="Spatafora J.W."/>
            <person name="Visel A."/>
            <person name="Grigoriev I.V."/>
        </authorList>
    </citation>
    <scope>NUCLEOTIDE SEQUENCE [LARGE SCALE GENOMIC DNA]</scope>
    <source>
        <strain evidence="8 9">JEL800</strain>
    </source>
</reference>
<dbReference type="PANTHER" id="PTHR13044">
    <property type="entry name" value="ACTIVATING TRANSCRIPTION FACTOR ATF 4/5"/>
    <property type="match status" value="1"/>
</dbReference>
<dbReference type="EMBL" id="MCGO01000060">
    <property type="protein sequence ID" value="ORY35142.1"/>
    <property type="molecule type" value="Genomic_DNA"/>
</dbReference>
<dbReference type="SUPFAM" id="SSF57959">
    <property type="entry name" value="Leucine zipper domain"/>
    <property type="match status" value="1"/>
</dbReference>
<keyword evidence="9" id="KW-1185">Reference proteome</keyword>
<dbReference type="OrthoDB" id="1939598at2759"/>